<comment type="similarity">
    <text evidence="2">Belongs to the bacterial solute-binding protein 8 family.</text>
</comment>
<dbReference type="Pfam" id="PF01497">
    <property type="entry name" value="Peripla_BP_2"/>
    <property type="match status" value="1"/>
</dbReference>
<evidence type="ECO:0000256" key="1">
    <source>
        <dbReference type="ARBA" id="ARBA00004196"/>
    </source>
</evidence>
<dbReference type="SUPFAM" id="SSF53807">
    <property type="entry name" value="Helical backbone' metal receptor"/>
    <property type="match status" value="1"/>
</dbReference>
<dbReference type="InterPro" id="IPR002491">
    <property type="entry name" value="ABC_transptr_periplasmic_BD"/>
</dbReference>
<sequence>MSTRTRLAGALAAALVLVTGCGSGSSGDAEAAGETRSFAADDGTVTIPADPKRVVATGYAVPVLIEADAALVGISSWQRGLAMMSPEDRETYDGLKKIAGETAASTNYEAIAEADPDLIIIGVPRPVLGDIDMKRLKSIAPVAVIGPTVPSAWRELSKRQADAAGRLEYFASAKAAYDGKAAELKAKYADALDGVKFGHVGAYGDVSSGTFMREFGESWGTNIAEDVGVTYYGEVKEKGGGSKDVSETPSIEELPASLREADAVTYTLEPDGTPSEEVEFVLDSKLWKNLPAVKAGKAFGLRYTAAATYKSALLALDDVDRTLAPLLEGEQK</sequence>
<dbReference type="PANTHER" id="PTHR30532:SF1">
    <property type="entry name" value="IRON(3+)-HYDROXAMATE-BINDING PROTEIN FHUD"/>
    <property type="match status" value="1"/>
</dbReference>
<protein>
    <submittedName>
        <fullName evidence="7">Iron complex transport system substrate-binding protein</fullName>
    </submittedName>
</protein>
<gene>
    <name evidence="7" type="ORF">H4W34_007073</name>
</gene>
<evidence type="ECO:0000313" key="8">
    <source>
        <dbReference type="Proteomes" id="UP000627838"/>
    </source>
</evidence>
<evidence type="ECO:0000256" key="3">
    <source>
        <dbReference type="ARBA" id="ARBA00022448"/>
    </source>
</evidence>
<evidence type="ECO:0000313" key="7">
    <source>
        <dbReference type="EMBL" id="MBE1537240.1"/>
    </source>
</evidence>
<evidence type="ECO:0000256" key="4">
    <source>
        <dbReference type="ARBA" id="ARBA00022729"/>
    </source>
</evidence>
<organism evidence="7 8">
    <name type="scientific">Actinomadura algeriensis</name>
    <dbReference type="NCBI Taxonomy" id="1679523"/>
    <lineage>
        <taxon>Bacteria</taxon>
        <taxon>Bacillati</taxon>
        <taxon>Actinomycetota</taxon>
        <taxon>Actinomycetes</taxon>
        <taxon>Streptosporangiales</taxon>
        <taxon>Thermomonosporaceae</taxon>
        <taxon>Actinomadura</taxon>
    </lineage>
</organism>
<dbReference type="InterPro" id="IPR051313">
    <property type="entry name" value="Bact_iron-sidero_bind"/>
</dbReference>
<accession>A0ABR9K4E2</accession>
<reference evidence="7 8" key="1">
    <citation type="submission" date="2020-10" db="EMBL/GenBank/DDBJ databases">
        <title>Sequencing the genomes of 1000 actinobacteria strains.</title>
        <authorList>
            <person name="Klenk H.-P."/>
        </authorList>
    </citation>
    <scope>NUCLEOTIDE SEQUENCE [LARGE SCALE GENOMIC DNA]</scope>
    <source>
        <strain evidence="7 8">DSM 46744</strain>
    </source>
</reference>
<dbReference type="PROSITE" id="PS51257">
    <property type="entry name" value="PROKAR_LIPOPROTEIN"/>
    <property type="match status" value="1"/>
</dbReference>
<feature type="domain" description="Fe/B12 periplasmic-binding" evidence="6">
    <location>
        <begin position="53"/>
        <end position="331"/>
    </location>
</feature>
<dbReference type="Proteomes" id="UP000627838">
    <property type="component" value="Unassembled WGS sequence"/>
</dbReference>
<feature type="signal peptide" evidence="5">
    <location>
        <begin position="1"/>
        <end position="31"/>
    </location>
</feature>
<dbReference type="PANTHER" id="PTHR30532">
    <property type="entry name" value="IRON III DICITRATE-BINDING PERIPLASMIC PROTEIN"/>
    <property type="match status" value="1"/>
</dbReference>
<feature type="chain" id="PRO_5046501446" evidence="5">
    <location>
        <begin position="32"/>
        <end position="332"/>
    </location>
</feature>
<proteinExistence type="inferred from homology"/>
<dbReference type="EMBL" id="JADBDZ010000001">
    <property type="protein sequence ID" value="MBE1537240.1"/>
    <property type="molecule type" value="Genomic_DNA"/>
</dbReference>
<dbReference type="RefSeq" id="WP_192763149.1">
    <property type="nucleotide sequence ID" value="NZ_JADBDZ010000001.1"/>
</dbReference>
<name>A0ABR9K4E2_9ACTN</name>
<evidence type="ECO:0000256" key="2">
    <source>
        <dbReference type="ARBA" id="ARBA00008814"/>
    </source>
</evidence>
<evidence type="ECO:0000256" key="5">
    <source>
        <dbReference type="SAM" id="SignalP"/>
    </source>
</evidence>
<keyword evidence="3" id="KW-0813">Transport</keyword>
<dbReference type="Gene3D" id="3.40.50.1980">
    <property type="entry name" value="Nitrogenase molybdenum iron protein domain"/>
    <property type="match status" value="2"/>
</dbReference>
<keyword evidence="8" id="KW-1185">Reference proteome</keyword>
<comment type="caution">
    <text evidence="7">The sequence shown here is derived from an EMBL/GenBank/DDBJ whole genome shotgun (WGS) entry which is preliminary data.</text>
</comment>
<evidence type="ECO:0000259" key="6">
    <source>
        <dbReference type="PROSITE" id="PS50983"/>
    </source>
</evidence>
<keyword evidence="4 5" id="KW-0732">Signal</keyword>
<comment type="subcellular location">
    <subcellularLocation>
        <location evidence="1">Cell envelope</location>
    </subcellularLocation>
</comment>
<dbReference type="PROSITE" id="PS50983">
    <property type="entry name" value="FE_B12_PBP"/>
    <property type="match status" value="1"/>
</dbReference>